<comment type="caution">
    <text evidence="2">The sequence shown here is derived from an EMBL/GenBank/DDBJ whole genome shotgun (WGS) entry which is preliminary data.</text>
</comment>
<dbReference type="Gene3D" id="3.30.420.10">
    <property type="entry name" value="Ribonuclease H-like superfamily/Ribonuclease H"/>
    <property type="match status" value="1"/>
</dbReference>
<name>A0AAD9RDW6_9HYME</name>
<dbReference type="EMBL" id="JAIFRP010000734">
    <property type="protein sequence ID" value="KAK2577962.1"/>
    <property type="molecule type" value="Genomic_DNA"/>
</dbReference>
<gene>
    <name evidence="2" type="ORF">KPH14_012262</name>
</gene>
<organism evidence="2 3">
    <name type="scientific">Odynerus spinipes</name>
    <dbReference type="NCBI Taxonomy" id="1348599"/>
    <lineage>
        <taxon>Eukaryota</taxon>
        <taxon>Metazoa</taxon>
        <taxon>Ecdysozoa</taxon>
        <taxon>Arthropoda</taxon>
        <taxon>Hexapoda</taxon>
        <taxon>Insecta</taxon>
        <taxon>Pterygota</taxon>
        <taxon>Neoptera</taxon>
        <taxon>Endopterygota</taxon>
        <taxon>Hymenoptera</taxon>
        <taxon>Apocrita</taxon>
        <taxon>Aculeata</taxon>
        <taxon>Vespoidea</taxon>
        <taxon>Vespidae</taxon>
        <taxon>Eumeninae</taxon>
        <taxon>Odynerus</taxon>
    </lineage>
</organism>
<sequence>MTTHTPPEVQNPLLDQQQLLQRLADLQDQLHCLQQEQPGQQGPQVPEINHNPPIMQNEIAAVVSYKLPNFWKSKPDLWFTQIEAGFRRRRIINDRAKFDAVLEALDETAIAEVSDIIMRPPEDHPYERLKENLIKRFTDSSERQMKDLAQNKVSDELLKTRWLNLLPKNVCNILRVCTEDNLSKLADIADTILENNSNSKVMAVNLANKRFNAVDDKRSATERFETRLSSLEKSVTEMIVQMKKIAVNFEQNNRRSRSRSRSRPRPASGSIVSVILKTCVKEKLKATAFKLYAANSTVITTYGQRHVTLSLGLRRAFTWNFIIADVASAIIGTDFITYYGLLIDLKARRLIDPQTTLTSSGKLISTEIYSISTVNLQSTDTGTKPEYLQLIKEYVDITRPLSKFGPPPDKEIAHHIPTTGPQFESSLFRGLVRFITANKTRTTPYHPESNGIIERWHRTLKTALMCKPQIPWLDLLPSVLLGLRTSYKEDLKSSPAEMLYGTTLRVPGEFFVHQDAPADPQEFIEKHRTLMRNIQPTGTSNHSKTKLFLMKDMNTCTHLFIRNDHVRAPLEAPYMGLFKIIERVNERVFKIDINGQEKSISVERLKPAHMASEQINDVQAITENEEFKKNQRENNIMYNFKFIFPPREKH</sequence>
<dbReference type="Proteomes" id="UP001258017">
    <property type="component" value="Unassembled WGS sequence"/>
</dbReference>
<proteinExistence type="predicted"/>
<protein>
    <recommendedName>
        <fullName evidence="1">Integrase catalytic domain-containing protein</fullName>
    </recommendedName>
</protein>
<keyword evidence="3" id="KW-1185">Reference proteome</keyword>
<dbReference type="PROSITE" id="PS50994">
    <property type="entry name" value="INTEGRASE"/>
    <property type="match status" value="1"/>
</dbReference>
<dbReference type="AlphaFoldDB" id="A0AAD9RDW6"/>
<evidence type="ECO:0000313" key="2">
    <source>
        <dbReference type="EMBL" id="KAK2577962.1"/>
    </source>
</evidence>
<dbReference type="InterPro" id="IPR012337">
    <property type="entry name" value="RNaseH-like_sf"/>
</dbReference>
<dbReference type="InterPro" id="IPR001584">
    <property type="entry name" value="Integrase_cat-core"/>
</dbReference>
<dbReference type="PANTHER" id="PTHR38681:SF1">
    <property type="entry name" value="RETROVIRUS-RELATED POL POLYPROTEIN FROM TRANSPOSON 412-LIKE PROTEIN"/>
    <property type="match status" value="1"/>
</dbReference>
<evidence type="ECO:0000259" key="1">
    <source>
        <dbReference type="PROSITE" id="PS50994"/>
    </source>
</evidence>
<dbReference type="Pfam" id="PF23055">
    <property type="entry name" value="DUF7041"/>
    <property type="match status" value="1"/>
</dbReference>
<dbReference type="GO" id="GO:0015074">
    <property type="term" value="P:DNA integration"/>
    <property type="evidence" value="ECO:0007669"/>
    <property type="project" value="InterPro"/>
</dbReference>
<accession>A0AAD9RDW6</accession>
<dbReference type="InterPro" id="IPR036397">
    <property type="entry name" value="RNaseH_sf"/>
</dbReference>
<dbReference type="GO" id="GO:0003676">
    <property type="term" value="F:nucleic acid binding"/>
    <property type="evidence" value="ECO:0007669"/>
    <property type="project" value="InterPro"/>
</dbReference>
<reference evidence="2" key="2">
    <citation type="journal article" date="2023" name="Commun. Biol.">
        <title>Intrasexual cuticular hydrocarbon dimorphism in a wasp sheds light on hydrocarbon biosynthesis genes in Hymenoptera.</title>
        <authorList>
            <person name="Moris V.C."/>
            <person name="Podsiadlowski L."/>
            <person name="Martin S."/>
            <person name="Oeyen J.P."/>
            <person name="Donath A."/>
            <person name="Petersen M."/>
            <person name="Wilbrandt J."/>
            <person name="Misof B."/>
            <person name="Liedtke D."/>
            <person name="Thamm M."/>
            <person name="Scheiner R."/>
            <person name="Schmitt T."/>
            <person name="Niehuis O."/>
        </authorList>
    </citation>
    <scope>NUCLEOTIDE SEQUENCE</scope>
    <source>
        <strain evidence="2">GBR_01_08_01A</strain>
    </source>
</reference>
<dbReference type="PANTHER" id="PTHR38681">
    <property type="entry name" value="RETROVIRUS-RELATED POL POLYPROTEIN FROM TRANSPOSON 412-LIKE PROTEIN-RELATED"/>
    <property type="match status" value="1"/>
</dbReference>
<feature type="domain" description="Integrase catalytic" evidence="1">
    <location>
        <begin position="314"/>
        <end position="515"/>
    </location>
</feature>
<evidence type="ECO:0000313" key="3">
    <source>
        <dbReference type="Proteomes" id="UP001258017"/>
    </source>
</evidence>
<reference evidence="2" key="1">
    <citation type="submission" date="2021-08" db="EMBL/GenBank/DDBJ databases">
        <authorList>
            <person name="Misof B."/>
            <person name="Oliver O."/>
            <person name="Podsiadlowski L."/>
            <person name="Donath A."/>
            <person name="Peters R."/>
            <person name="Mayer C."/>
            <person name="Rust J."/>
            <person name="Gunkel S."/>
            <person name="Lesny P."/>
            <person name="Martin S."/>
            <person name="Oeyen J.P."/>
            <person name="Petersen M."/>
            <person name="Panagiotis P."/>
            <person name="Wilbrandt J."/>
            <person name="Tanja T."/>
        </authorList>
    </citation>
    <scope>NUCLEOTIDE SEQUENCE</scope>
    <source>
        <strain evidence="2">GBR_01_08_01A</strain>
        <tissue evidence="2">Thorax + abdomen</tissue>
    </source>
</reference>
<dbReference type="InterPro" id="IPR055469">
    <property type="entry name" value="DUF7041"/>
</dbReference>
<dbReference type="SUPFAM" id="SSF53098">
    <property type="entry name" value="Ribonuclease H-like"/>
    <property type="match status" value="1"/>
</dbReference>